<protein>
    <submittedName>
        <fullName evidence="1">Uncharacterized protein</fullName>
    </submittedName>
</protein>
<sequence length="268" mass="30694">MPSWMTAVFLHGYQTWDQNRWSVLTRRNERTVLSTMEQADDIEKLRSNPLFREICEWDDSGQILITPGSVIGRVSFLSAIIEITRDTELKFQEIRDSEILDEEKWYLLMELWIKYIRPDTSMKGWAFFLKNLRSCLDTKKCSEMGTVEHHLLARARKTALWSNDRHSLVRAAVDEASIVDGRRIAVYESMGVPSTRGLAIVPHNTGLDDLLVDLRGGRVPFTIWVFDESSGSDGSNDGSLHCRLIGESLANRMTEDTTSPQEGVFWIH</sequence>
<evidence type="ECO:0000313" key="2">
    <source>
        <dbReference type="Proteomes" id="UP001305414"/>
    </source>
</evidence>
<name>A0AAN7UG63_9PEZI</name>
<keyword evidence="2" id="KW-1185">Reference proteome</keyword>
<reference evidence="1 2" key="1">
    <citation type="submission" date="2023-10" db="EMBL/GenBank/DDBJ databases">
        <title>Draft genome sequence of Xylaria bambusicola isolate GMP-LS, the root and basal stem rot pathogen of sugarcane in Indonesia.</title>
        <authorList>
            <person name="Selvaraj P."/>
            <person name="Muralishankar V."/>
            <person name="Muruganantham S."/>
            <person name="Sp S."/>
            <person name="Haryani S."/>
            <person name="Lau K.J.X."/>
            <person name="Naqvi N.I."/>
        </authorList>
    </citation>
    <scope>NUCLEOTIDE SEQUENCE [LARGE SCALE GENOMIC DNA]</scope>
    <source>
        <strain evidence="1">GMP-LS</strain>
    </source>
</reference>
<proteinExistence type="predicted"/>
<organism evidence="1 2">
    <name type="scientific">Xylaria bambusicola</name>
    <dbReference type="NCBI Taxonomy" id="326684"/>
    <lineage>
        <taxon>Eukaryota</taxon>
        <taxon>Fungi</taxon>
        <taxon>Dikarya</taxon>
        <taxon>Ascomycota</taxon>
        <taxon>Pezizomycotina</taxon>
        <taxon>Sordariomycetes</taxon>
        <taxon>Xylariomycetidae</taxon>
        <taxon>Xylariales</taxon>
        <taxon>Xylariaceae</taxon>
        <taxon>Xylaria</taxon>
    </lineage>
</organism>
<accession>A0AAN7UG63</accession>
<dbReference type="Proteomes" id="UP001305414">
    <property type="component" value="Unassembled WGS sequence"/>
</dbReference>
<evidence type="ECO:0000313" key="1">
    <source>
        <dbReference type="EMBL" id="KAK5625241.1"/>
    </source>
</evidence>
<gene>
    <name evidence="1" type="ORF">RRF57_000957</name>
</gene>
<dbReference type="EMBL" id="JAWHQM010000002">
    <property type="protein sequence ID" value="KAK5625241.1"/>
    <property type="molecule type" value="Genomic_DNA"/>
</dbReference>
<comment type="caution">
    <text evidence="1">The sequence shown here is derived from an EMBL/GenBank/DDBJ whole genome shotgun (WGS) entry which is preliminary data.</text>
</comment>
<dbReference type="AlphaFoldDB" id="A0AAN7UG63"/>